<dbReference type="Proteomes" id="UP000318995">
    <property type="component" value="Unassembled WGS sequence"/>
</dbReference>
<keyword evidence="2" id="KW-0812">Transmembrane</keyword>
<keyword evidence="2" id="KW-1133">Transmembrane helix</keyword>
<proteinExistence type="predicted"/>
<keyword evidence="2" id="KW-0472">Membrane</keyword>
<evidence type="ECO:0000256" key="1">
    <source>
        <dbReference type="SAM" id="MobiDB-lite"/>
    </source>
</evidence>
<dbReference type="EMBL" id="SJPH01000001">
    <property type="protein sequence ID" value="TWT48931.1"/>
    <property type="molecule type" value="Genomic_DNA"/>
</dbReference>
<organism evidence="3 4">
    <name type="scientific">Botrimarina hoheduenensis</name>
    <dbReference type="NCBI Taxonomy" id="2528000"/>
    <lineage>
        <taxon>Bacteria</taxon>
        <taxon>Pseudomonadati</taxon>
        <taxon>Planctomycetota</taxon>
        <taxon>Planctomycetia</taxon>
        <taxon>Pirellulales</taxon>
        <taxon>Lacipirellulaceae</taxon>
        <taxon>Botrimarina</taxon>
    </lineage>
</organism>
<reference evidence="3 4" key="1">
    <citation type="submission" date="2019-02" db="EMBL/GenBank/DDBJ databases">
        <title>Deep-cultivation of Planctomycetes and their phenomic and genomic characterization uncovers novel biology.</title>
        <authorList>
            <person name="Wiegand S."/>
            <person name="Jogler M."/>
            <person name="Boedeker C."/>
            <person name="Pinto D."/>
            <person name="Vollmers J."/>
            <person name="Rivas-Marin E."/>
            <person name="Kohn T."/>
            <person name="Peeters S.H."/>
            <person name="Heuer A."/>
            <person name="Rast P."/>
            <person name="Oberbeckmann S."/>
            <person name="Bunk B."/>
            <person name="Jeske O."/>
            <person name="Meyerdierks A."/>
            <person name="Storesund J.E."/>
            <person name="Kallscheuer N."/>
            <person name="Luecker S."/>
            <person name="Lage O.M."/>
            <person name="Pohl T."/>
            <person name="Merkel B.J."/>
            <person name="Hornburger P."/>
            <person name="Mueller R.-W."/>
            <person name="Bruemmer F."/>
            <person name="Labrenz M."/>
            <person name="Spormann A.M."/>
            <person name="Op Den Camp H."/>
            <person name="Overmann J."/>
            <person name="Amann R."/>
            <person name="Jetten M.S.M."/>
            <person name="Mascher T."/>
            <person name="Medema M.H."/>
            <person name="Devos D.P."/>
            <person name="Kaster A.-K."/>
            <person name="Ovreas L."/>
            <person name="Rohde M."/>
            <person name="Galperin M.Y."/>
            <person name="Jogler C."/>
        </authorList>
    </citation>
    <scope>NUCLEOTIDE SEQUENCE [LARGE SCALE GENOMIC DNA]</scope>
    <source>
        <strain evidence="3 4">Pla111</strain>
    </source>
</reference>
<dbReference type="AlphaFoldDB" id="A0A5C5WFP8"/>
<sequence length="176" mass="19248">MPRKHRLRRGNPSLGGSYEHPQKALRWIACLPAGVLSGLLASALTWSCLAPFCEGVVLLVFAAGTLSGLVQPVVGYHVGRASAPSKTRKSRDLMLYPYALLGYASAFFIFMHWWDGRPVEPVAASEWWADLGFYIGSALGCLSLLHPPTPRPLDQRDASKQPFASPFDWPKPASNS</sequence>
<feature type="transmembrane region" description="Helical" evidence="2">
    <location>
        <begin position="24"/>
        <end position="44"/>
    </location>
</feature>
<comment type="caution">
    <text evidence="3">The sequence shown here is derived from an EMBL/GenBank/DDBJ whole genome shotgun (WGS) entry which is preliminary data.</text>
</comment>
<feature type="transmembrane region" description="Helical" evidence="2">
    <location>
        <begin position="95"/>
        <end position="115"/>
    </location>
</feature>
<evidence type="ECO:0000313" key="4">
    <source>
        <dbReference type="Proteomes" id="UP000318995"/>
    </source>
</evidence>
<feature type="transmembrane region" description="Helical" evidence="2">
    <location>
        <begin position="127"/>
        <end position="146"/>
    </location>
</feature>
<evidence type="ECO:0000313" key="3">
    <source>
        <dbReference type="EMBL" id="TWT48931.1"/>
    </source>
</evidence>
<keyword evidence="4" id="KW-1185">Reference proteome</keyword>
<evidence type="ECO:0000256" key="2">
    <source>
        <dbReference type="SAM" id="Phobius"/>
    </source>
</evidence>
<gene>
    <name evidence="3" type="ORF">Pla111_07090</name>
</gene>
<protein>
    <submittedName>
        <fullName evidence="3">Uncharacterized protein</fullName>
    </submittedName>
</protein>
<feature type="region of interest" description="Disordered" evidence="1">
    <location>
        <begin position="152"/>
        <end position="176"/>
    </location>
</feature>
<name>A0A5C5WFP8_9BACT</name>
<accession>A0A5C5WFP8</accession>
<feature type="transmembrane region" description="Helical" evidence="2">
    <location>
        <begin position="56"/>
        <end position="74"/>
    </location>
</feature>